<feature type="compositionally biased region" description="Polar residues" evidence="1">
    <location>
        <begin position="208"/>
        <end position="226"/>
    </location>
</feature>
<evidence type="ECO:0000313" key="3">
    <source>
        <dbReference type="Proteomes" id="UP001218188"/>
    </source>
</evidence>
<feature type="compositionally biased region" description="Low complexity" evidence="1">
    <location>
        <begin position="334"/>
        <end position="376"/>
    </location>
</feature>
<feature type="region of interest" description="Disordered" evidence="1">
    <location>
        <begin position="1"/>
        <end position="21"/>
    </location>
</feature>
<feature type="compositionally biased region" description="Polar residues" evidence="1">
    <location>
        <begin position="10"/>
        <end position="19"/>
    </location>
</feature>
<dbReference type="Proteomes" id="UP001218188">
    <property type="component" value="Unassembled WGS sequence"/>
</dbReference>
<feature type="compositionally biased region" description="Polar residues" evidence="1">
    <location>
        <begin position="178"/>
        <end position="187"/>
    </location>
</feature>
<feature type="compositionally biased region" description="Low complexity" evidence="1">
    <location>
        <begin position="302"/>
        <end position="317"/>
    </location>
</feature>
<feature type="compositionally biased region" description="Low complexity" evidence="1">
    <location>
        <begin position="242"/>
        <end position="261"/>
    </location>
</feature>
<accession>A0AAD6WXE5</accession>
<evidence type="ECO:0000256" key="1">
    <source>
        <dbReference type="SAM" id="MobiDB-lite"/>
    </source>
</evidence>
<feature type="compositionally biased region" description="Low complexity" evidence="1">
    <location>
        <begin position="47"/>
        <end position="69"/>
    </location>
</feature>
<feature type="compositionally biased region" description="Pro residues" evidence="1">
    <location>
        <begin position="377"/>
        <end position="388"/>
    </location>
</feature>
<feature type="region of interest" description="Disordered" evidence="1">
    <location>
        <begin position="47"/>
        <end position="75"/>
    </location>
</feature>
<feature type="compositionally biased region" description="Low complexity" evidence="1">
    <location>
        <begin position="117"/>
        <end position="130"/>
    </location>
</feature>
<feature type="compositionally biased region" description="Gly residues" evidence="1">
    <location>
        <begin position="447"/>
        <end position="456"/>
    </location>
</feature>
<sequence>MATLHADTNLVPTISSGTLPDTPADEWADGMNEFIGTHVTRTPVGTPGPAVPGAFPAHLEPDSSSSQPSPGGGITVANAQEQASALLASAQAYLPSLETAKAYLPQGVAAYLPSTGSESSLPALPPSTSSVDVGHGATVPYTKSAPEPYRQDTTSSSTVDVGHGATVPYTESAPQPYRQDTTSSSTVDVGHGASVPYTESAPEPYSQARRSPTPTRESTALSTTAHTGHAASPNGVPPPAPASGLLPSHPAAPSGPLDTPTSLLAASPSLFSSGVTASPLSGAVGVSAGGPARPTPTPDLLPSHPAAGPAPHVHAYPTHTLAVHPTPHAVPLPASSSSTTSMATSTTTSTASTPGGASGYTASSESGLPTPTSLSPDPAPSAPPPPPKETSTSTFPPFVGAIGLGGTPAGGAQVGVGGGAALNSARLADTVPTGDFDSSPHSAAHGQGQGHGGGHGLAETHVLPTGDPPSTEYNTTTPDAAEGDAEGEDSASASGSGSEGKGGEGEEKTGKKGKKGRKGKLLQRLKEKMHVA</sequence>
<reference evidence="2" key="1">
    <citation type="submission" date="2023-03" db="EMBL/GenBank/DDBJ databases">
        <title>Massive genome expansion in bonnet fungi (Mycena s.s.) driven by repeated elements and novel gene families across ecological guilds.</title>
        <authorList>
            <consortium name="Lawrence Berkeley National Laboratory"/>
            <person name="Harder C.B."/>
            <person name="Miyauchi S."/>
            <person name="Viragh M."/>
            <person name="Kuo A."/>
            <person name="Thoen E."/>
            <person name="Andreopoulos B."/>
            <person name="Lu D."/>
            <person name="Skrede I."/>
            <person name="Drula E."/>
            <person name="Henrissat B."/>
            <person name="Morin E."/>
            <person name="Kohler A."/>
            <person name="Barry K."/>
            <person name="LaButti K."/>
            <person name="Morin E."/>
            <person name="Salamov A."/>
            <person name="Lipzen A."/>
            <person name="Mereny Z."/>
            <person name="Hegedus B."/>
            <person name="Baldrian P."/>
            <person name="Stursova M."/>
            <person name="Weitz H."/>
            <person name="Taylor A."/>
            <person name="Grigoriev I.V."/>
            <person name="Nagy L.G."/>
            <person name="Martin F."/>
            <person name="Kauserud H."/>
        </authorList>
    </citation>
    <scope>NUCLEOTIDE SEQUENCE</scope>
    <source>
        <strain evidence="2">CBHHK200</strain>
    </source>
</reference>
<comment type="caution">
    <text evidence="2">The sequence shown here is derived from an EMBL/GenBank/DDBJ whole genome shotgun (WGS) entry which is preliminary data.</text>
</comment>
<proteinExistence type="predicted"/>
<organism evidence="2 3">
    <name type="scientific">Mycena alexandri</name>
    <dbReference type="NCBI Taxonomy" id="1745969"/>
    <lineage>
        <taxon>Eukaryota</taxon>
        <taxon>Fungi</taxon>
        <taxon>Dikarya</taxon>
        <taxon>Basidiomycota</taxon>
        <taxon>Agaricomycotina</taxon>
        <taxon>Agaricomycetes</taxon>
        <taxon>Agaricomycetidae</taxon>
        <taxon>Agaricales</taxon>
        <taxon>Marasmiineae</taxon>
        <taxon>Mycenaceae</taxon>
        <taxon>Mycena</taxon>
    </lineage>
</organism>
<feature type="compositionally biased region" description="Low complexity" evidence="1">
    <location>
        <begin position="389"/>
        <end position="401"/>
    </location>
</feature>
<feature type="compositionally biased region" description="Basic residues" evidence="1">
    <location>
        <begin position="511"/>
        <end position="523"/>
    </location>
</feature>
<feature type="compositionally biased region" description="Basic and acidic residues" evidence="1">
    <location>
        <begin position="501"/>
        <end position="510"/>
    </location>
</feature>
<dbReference type="EMBL" id="JARJCM010000132">
    <property type="protein sequence ID" value="KAJ7026901.1"/>
    <property type="molecule type" value="Genomic_DNA"/>
</dbReference>
<protein>
    <submittedName>
        <fullName evidence="2">Uncharacterized protein</fullName>
    </submittedName>
</protein>
<gene>
    <name evidence="2" type="ORF">C8F04DRAFT_1238406</name>
</gene>
<name>A0AAD6WXE5_9AGAR</name>
<feature type="region of interest" description="Disordered" evidence="1">
    <location>
        <begin position="431"/>
        <end position="532"/>
    </location>
</feature>
<feature type="region of interest" description="Disordered" evidence="1">
    <location>
        <begin position="286"/>
        <end position="402"/>
    </location>
</feature>
<evidence type="ECO:0000313" key="2">
    <source>
        <dbReference type="EMBL" id="KAJ7026901.1"/>
    </source>
</evidence>
<keyword evidence="3" id="KW-1185">Reference proteome</keyword>
<feature type="region of interest" description="Disordered" evidence="1">
    <location>
        <begin position="114"/>
        <end position="261"/>
    </location>
</feature>
<dbReference type="AlphaFoldDB" id="A0AAD6WXE5"/>